<gene>
    <name evidence="4" type="primary">IFI30_2</name>
    <name evidence="4" type="ORF">FJT64_005355</name>
</gene>
<keyword evidence="3" id="KW-0732">Signal</keyword>
<dbReference type="AlphaFoldDB" id="A0A6A4W5L8"/>
<reference evidence="4 5" key="1">
    <citation type="submission" date="2019-07" db="EMBL/GenBank/DDBJ databases">
        <title>Draft genome assembly of a fouling barnacle, Amphibalanus amphitrite (Darwin, 1854): The first reference genome for Thecostraca.</title>
        <authorList>
            <person name="Kim W."/>
        </authorList>
    </citation>
    <scope>NUCLEOTIDE SEQUENCE [LARGE SCALE GENOMIC DNA]</scope>
    <source>
        <strain evidence="4">SNU_AA5</strain>
        <tissue evidence="4">Soma without cirri and trophi</tissue>
    </source>
</reference>
<evidence type="ECO:0000313" key="5">
    <source>
        <dbReference type="Proteomes" id="UP000440578"/>
    </source>
</evidence>
<proteinExistence type="inferred from homology"/>
<keyword evidence="5" id="KW-1185">Reference proteome</keyword>
<evidence type="ECO:0000256" key="2">
    <source>
        <dbReference type="ARBA" id="ARBA00023180"/>
    </source>
</evidence>
<dbReference type="PANTHER" id="PTHR13234">
    <property type="entry name" value="GAMMA-INTERFERON INDUCIBLE LYSOSOMAL THIOL REDUCTASE GILT"/>
    <property type="match status" value="1"/>
</dbReference>
<protein>
    <submittedName>
        <fullName evidence="4">Gamma-interferon-inducible lysosomal thiol reductase</fullName>
    </submittedName>
</protein>
<evidence type="ECO:0000313" key="4">
    <source>
        <dbReference type="EMBL" id="KAF0297191.1"/>
    </source>
</evidence>
<comment type="similarity">
    <text evidence="1">Belongs to the GILT family.</text>
</comment>
<keyword evidence="2" id="KW-0325">Glycoprotein</keyword>
<dbReference type="InterPro" id="IPR004911">
    <property type="entry name" value="Interferon-induced_GILT"/>
</dbReference>
<dbReference type="Pfam" id="PF03227">
    <property type="entry name" value="GILT"/>
    <property type="match status" value="1"/>
</dbReference>
<dbReference type="EMBL" id="VIIS01001505">
    <property type="protein sequence ID" value="KAF0297191.1"/>
    <property type="molecule type" value="Genomic_DNA"/>
</dbReference>
<organism evidence="4 5">
    <name type="scientific">Amphibalanus amphitrite</name>
    <name type="common">Striped barnacle</name>
    <name type="synonym">Balanus amphitrite</name>
    <dbReference type="NCBI Taxonomy" id="1232801"/>
    <lineage>
        <taxon>Eukaryota</taxon>
        <taxon>Metazoa</taxon>
        <taxon>Ecdysozoa</taxon>
        <taxon>Arthropoda</taxon>
        <taxon>Crustacea</taxon>
        <taxon>Multicrustacea</taxon>
        <taxon>Cirripedia</taxon>
        <taxon>Thoracica</taxon>
        <taxon>Thoracicalcarea</taxon>
        <taxon>Balanomorpha</taxon>
        <taxon>Balanoidea</taxon>
        <taxon>Balanidae</taxon>
        <taxon>Amphibalaninae</taxon>
        <taxon>Amphibalanus</taxon>
    </lineage>
</organism>
<feature type="chain" id="PRO_5025390524" evidence="3">
    <location>
        <begin position="22"/>
        <end position="215"/>
    </location>
</feature>
<evidence type="ECO:0000256" key="3">
    <source>
        <dbReference type="SAM" id="SignalP"/>
    </source>
</evidence>
<name>A0A6A4W5L8_AMPAM</name>
<feature type="signal peptide" evidence="3">
    <location>
        <begin position="1"/>
        <end position="21"/>
    </location>
</feature>
<sequence>MAPMLLLPLLLTALGSAPARAQAPLNLTVHYEALCPDSKHFVVDQLEPLWRRIGSSDVLSLQFVPWGKAWEHEDPTGDGAYVTCQHGPAECWGNRLHGCVLSQLADAGQQLAAVSCLMRNYRWLHAAAPICVRAAGLDWRRVARCSFSESALADALAFGRRTRQLQPPLTFVPTVTADGQQDGQQLMLYNLEFFVCETWRMRTGEPAPGCPTDSA</sequence>
<dbReference type="GO" id="GO:0016671">
    <property type="term" value="F:oxidoreductase activity, acting on a sulfur group of donors, disulfide as acceptor"/>
    <property type="evidence" value="ECO:0007669"/>
    <property type="project" value="InterPro"/>
</dbReference>
<dbReference type="Proteomes" id="UP000440578">
    <property type="component" value="Unassembled WGS sequence"/>
</dbReference>
<evidence type="ECO:0000256" key="1">
    <source>
        <dbReference type="ARBA" id="ARBA00005679"/>
    </source>
</evidence>
<dbReference type="PANTHER" id="PTHR13234:SF68">
    <property type="entry name" value="GH19763P"/>
    <property type="match status" value="1"/>
</dbReference>
<dbReference type="OrthoDB" id="958254at2759"/>
<comment type="caution">
    <text evidence="4">The sequence shown here is derived from an EMBL/GenBank/DDBJ whole genome shotgun (WGS) entry which is preliminary data.</text>
</comment>
<accession>A0A6A4W5L8</accession>